<dbReference type="EMBL" id="CABEEZ010000159">
    <property type="protein sequence ID" value="VTR59396.1"/>
    <property type="molecule type" value="Genomic_DNA"/>
</dbReference>
<sequence>MPPSSFTVLVAAKAGMAACSPIQTILPARTAIAPLLMM</sequence>
<protein>
    <submittedName>
        <fullName evidence="1">Uncharacterized protein</fullName>
    </submittedName>
</protein>
<gene>
    <name evidence="1" type="ORF">NCTC12965_08017</name>
</gene>
<name>A0A4U9WJW5_SERFO</name>
<proteinExistence type="predicted"/>
<evidence type="ECO:0000313" key="1">
    <source>
        <dbReference type="EMBL" id="VTR59396.1"/>
    </source>
</evidence>
<dbReference type="AlphaFoldDB" id="A0A4U9WJW5"/>
<reference evidence="1" key="1">
    <citation type="submission" date="2019-05" db="EMBL/GenBank/DDBJ databases">
        <authorList>
            <consortium name="Pathogen Informatics"/>
        </authorList>
    </citation>
    <scope>NUCLEOTIDE SEQUENCE [LARGE SCALE GENOMIC DNA]</scope>
    <source>
        <strain evidence="1">NCTC12965</strain>
    </source>
</reference>
<organism evidence="1">
    <name type="scientific">Serratia fonticola</name>
    <dbReference type="NCBI Taxonomy" id="47917"/>
    <lineage>
        <taxon>Bacteria</taxon>
        <taxon>Pseudomonadati</taxon>
        <taxon>Pseudomonadota</taxon>
        <taxon>Gammaproteobacteria</taxon>
        <taxon>Enterobacterales</taxon>
        <taxon>Yersiniaceae</taxon>
        <taxon>Serratia</taxon>
    </lineage>
</organism>
<accession>A0A4U9WJW5</accession>